<proteinExistence type="predicted"/>
<dbReference type="Proteomes" id="UP000004949">
    <property type="component" value="Unassembled WGS sequence"/>
</dbReference>
<feature type="region of interest" description="Disordered" evidence="2">
    <location>
        <begin position="213"/>
        <end position="238"/>
    </location>
</feature>
<dbReference type="AlphaFoldDB" id="G6XIX0"/>
<dbReference type="RefSeq" id="WP_008851319.1">
    <property type="nucleotide sequence ID" value="NZ_AGQV01000002.1"/>
</dbReference>
<evidence type="ECO:0000256" key="2">
    <source>
        <dbReference type="SAM" id="MobiDB-lite"/>
    </source>
</evidence>
<gene>
    <name evidence="3" type="ORF">GMO_11700</name>
</gene>
<dbReference type="STRING" id="1088869.GMO_11700"/>
<keyword evidence="1" id="KW-0175">Coiled coil</keyword>
<protein>
    <submittedName>
        <fullName evidence="3">Uncharacterized protein</fullName>
    </submittedName>
</protein>
<dbReference type="EMBL" id="AGQV01000002">
    <property type="protein sequence ID" value="EHH68400.1"/>
    <property type="molecule type" value="Genomic_DNA"/>
</dbReference>
<keyword evidence="4" id="KW-1185">Reference proteome</keyword>
<evidence type="ECO:0000256" key="1">
    <source>
        <dbReference type="SAM" id="Coils"/>
    </source>
</evidence>
<evidence type="ECO:0000313" key="4">
    <source>
        <dbReference type="Proteomes" id="UP000004949"/>
    </source>
</evidence>
<comment type="caution">
    <text evidence="3">The sequence shown here is derived from an EMBL/GenBank/DDBJ whole genome shotgun (WGS) entry which is preliminary data.</text>
</comment>
<evidence type="ECO:0000313" key="3">
    <source>
        <dbReference type="EMBL" id="EHH68400.1"/>
    </source>
</evidence>
<accession>G6XIX0</accession>
<feature type="coiled-coil region" evidence="1">
    <location>
        <begin position="100"/>
        <end position="127"/>
    </location>
</feature>
<name>G6XIX0_9PROT</name>
<sequence length="401" mass="45094">MQPAVPETFDRAALPSLGFLYALPAEQRGVFHSLRDALKQAKDVIFRIGGTPLDNRQIARLAREDEAVLERVVPSLIQYGYMQRDTDGALYSPHLVERQIRRAERVAAKAEREARQAELEVRQLAGDVPQGASVRVITSPRNGLRGGRPRAGETKEEAYARRLAEAENVQRKQRQMPLVSVISGSEGKNQTHFEKQGLVSELGSDQDIRFPVDLESEKDISPSNSKSTEPTETEISPIRISEAELSQIVARVLKVGRLEERQAGFAKSICRKYLISGIPADILVEAVKQHCEKMALNGDTPDKMSVYRKPIERFWADHQAGVSTAQPEPETPDPERDAWEKEAVEAYGRALKLRSEMFTHHRDLTALERDWPAKARQQKLPSCEVTREAYLAWYRPKGQAA</sequence>
<dbReference type="PATRIC" id="fig|1088869.3.peg.1170"/>
<feature type="compositionally biased region" description="Polar residues" evidence="2">
    <location>
        <begin position="221"/>
        <end position="234"/>
    </location>
</feature>
<organism evidence="3 4">
    <name type="scientific">Gluconobacter morbifer G707</name>
    <dbReference type="NCBI Taxonomy" id="1088869"/>
    <lineage>
        <taxon>Bacteria</taxon>
        <taxon>Pseudomonadati</taxon>
        <taxon>Pseudomonadota</taxon>
        <taxon>Alphaproteobacteria</taxon>
        <taxon>Acetobacterales</taxon>
        <taxon>Acetobacteraceae</taxon>
        <taxon>Gluconobacter</taxon>
    </lineage>
</organism>
<reference evidence="3 4" key="1">
    <citation type="submission" date="2011-10" db="EMBL/GenBank/DDBJ databases">
        <title>Genome sequence of Gluconobacter morbifer G707, isolated from Drosophila gut.</title>
        <authorList>
            <person name="Lee W.-J."/>
            <person name="Kim E.-K."/>
        </authorList>
    </citation>
    <scope>NUCLEOTIDE SEQUENCE [LARGE SCALE GENOMIC DNA]</scope>
    <source>
        <strain evidence="3 4">G707</strain>
    </source>
</reference>